<gene>
    <name evidence="8" type="ORF">BD94_3786</name>
</gene>
<evidence type="ECO:0000313" key="8">
    <source>
        <dbReference type="EMBL" id="AIL47561.1"/>
    </source>
</evidence>
<evidence type="ECO:0000256" key="2">
    <source>
        <dbReference type="ARBA" id="ARBA00006275"/>
    </source>
</evidence>
<dbReference type="GO" id="GO:0009279">
    <property type="term" value="C:cell outer membrane"/>
    <property type="evidence" value="ECO:0007669"/>
    <property type="project" value="UniProtKB-SubCell"/>
</dbReference>
<keyword evidence="3" id="KW-0732">Signal</keyword>
<protein>
    <submittedName>
        <fullName evidence="8">Putative outer membrane protein, probably involved in nutrient binding</fullName>
    </submittedName>
</protein>
<comment type="similarity">
    <text evidence="2">Belongs to the SusD family.</text>
</comment>
<sequence>MKKIRYFIIGLSLAGALVTSCNNMLDQTNPNLADQNEVIKTLDGLEAINRGFYLNLPTSLNYYMPSLITDEFVYPSVAGQNLGGGLGEYLWEYSPGTVTDRDDTGGLYRGFYNVIKRANITLENIDGIQTTDTAKKNLVKAEALGMRALAHYYLLVAFSPTYNSSALGCAYVTSSDDYIMPSRLSMKDSYDKVNADLDQAIALFPTTLPAGYGGVSGNNRITKAALYATKAKVALEIGNYDVAISNATSAIGSRTLVASADFNKLWDDSNDFQEVILKQSNISGAGNVPGQLIYNTQGQVQWTASATLRNKYTTTDVRGKLFLNAGTRGFLPSKYILPNSSGVKPTRGMADVKLLRIADMYLIRAEAYAQKGDLISSFNDYKLLRDARLAGASVAFTSKQDALDNILDERGRELCYEGSRLNDLKRMRKTIKRVAADSRPGMTQLEFTNVDQMTLPIPQAEMFANPNMKQNVGWSGTGN</sequence>
<dbReference type="Gene3D" id="1.25.40.390">
    <property type="match status" value="1"/>
</dbReference>
<dbReference type="InterPro" id="IPR011990">
    <property type="entry name" value="TPR-like_helical_dom_sf"/>
</dbReference>
<dbReference type="AlphaFoldDB" id="A0A077EIV5"/>
<dbReference type="Pfam" id="PF07980">
    <property type="entry name" value="SusD_RagB"/>
    <property type="match status" value="1"/>
</dbReference>
<accession>A0A077EIV5</accession>
<organism evidence="8 9">
    <name type="scientific">Elizabethkingia anophelis NUHP1</name>
    <dbReference type="NCBI Taxonomy" id="1338011"/>
    <lineage>
        <taxon>Bacteria</taxon>
        <taxon>Pseudomonadati</taxon>
        <taxon>Bacteroidota</taxon>
        <taxon>Flavobacteriia</taxon>
        <taxon>Flavobacteriales</taxon>
        <taxon>Weeksellaceae</taxon>
        <taxon>Elizabethkingia</taxon>
    </lineage>
</organism>
<keyword evidence="4" id="KW-0472">Membrane</keyword>
<dbReference type="eggNOG" id="COG2956">
    <property type="taxonomic scope" value="Bacteria"/>
</dbReference>
<dbReference type="SUPFAM" id="SSF48452">
    <property type="entry name" value="TPR-like"/>
    <property type="match status" value="1"/>
</dbReference>
<dbReference type="HOGENOM" id="CLU_015553_3_2_10"/>
<reference evidence="8" key="1">
    <citation type="journal article" date="2013" name="Lancet">
        <title>First case of E anophelis outbreak in an intensive-care unit.</title>
        <authorList>
            <person name="Teo J."/>
            <person name="Tan S.Y."/>
            <person name="Tay M."/>
            <person name="Ding Y."/>
            <person name="Kjelleberg S."/>
            <person name="Givskov M."/>
            <person name="Lin R.T."/>
            <person name="Yang L."/>
        </authorList>
    </citation>
    <scope>NUCLEOTIDE SEQUENCE [LARGE SCALE GENOMIC DNA]</scope>
    <source>
        <strain evidence="8">NUHP1</strain>
    </source>
</reference>
<dbReference type="InterPro" id="IPR033985">
    <property type="entry name" value="SusD-like_N"/>
</dbReference>
<dbReference type="STRING" id="1338011.BD94_3786"/>
<comment type="subcellular location">
    <subcellularLocation>
        <location evidence="1">Cell outer membrane</location>
    </subcellularLocation>
</comment>
<dbReference type="EMBL" id="CP007547">
    <property type="protein sequence ID" value="AIL47561.1"/>
    <property type="molecule type" value="Genomic_DNA"/>
</dbReference>
<name>A0A077EIV5_9FLAO</name>
<evidence type="ECO:0000256" key="4">
    <source>
        <dbReference type="ARBA" id="ARBA00023136"/>
    </source>
</evidence>
<feature type="domain" description="SusD-like N-terminal" evidence="7">
    <location>
        <begin position="100"/>
        <end position="235"/>
    </location>
</feature>
<dbReference type="Pfam" id="PF14322">
    <property type="entry name" value="SusD-like_3"/>
    <property type="match status" value="1"/>
</dbReference>
<dbReference type="InterPro" id="IPR012944">
    <property type="entry name" value="SusD_RagB_dom"/>
</dbReference>
<reference evidence="8" key="2">
    <citation type="journal article" date="2015" name="Genome Biol. Evol.">
        <title>Complete Genome Sequence and Transcriptomic Analysis of the Novel Pathogen Elizabethkingia anophelis in Response to Oxidative Stress.</title>
        <authorList>
            <person name="Li Y."/>
            <person name="Liu Y."/>
            <person name="Chew S.C."/>
            <person name="Tay M."/>
            <person name="Salido M.M."/>
            <person name="Teo J."/>
            <person name="Lauro F.M."/>
            <person name="Givskov M."/>
            <person name="Yang L."/>
        </authorList>
    </citation>
    <scope>NUCLEOTIDE SEQUENCE</scope>
    <source>
        <strain evidence="8">NUHP1</strain>
    </source>
</reference>
<evidence type="ECO:0000313" key="9">
    <source>
        <dbReference type="Proteomes" id="UP000028933"/>
    </source>
</evidence>
<dbReference type="PROSITE" id="PS51257">
    <property type="entry name" value="PROKAR_LIPOPROTEIN"/>
    <property type="match status" value="1"/>
</dbReference>
<keyword evidence="5" id="KW-0998">Cell outer membrane</keyword>
<dbReference type="RefSeq" id="WP_158407788.1">
    <property type="nucleotide sequence ID" value="NZ_CP007547.1"/>
</dbReference>
<evidence type="ECO:0000256" key="3">
    <source>
        <dbReference type="ARBA" id="ARBA00022729"/>
    </source>
</evidence>
<proteinExistence type="inferred from homology"/>
<evidence type="ECO:0000259" key="6">
    <source>
        <dbReference type="Pfam" id="PF07980"/>
    </source>
</evidence>
<dbReference type="KEGG" id="eao:BD94_3786"/>
<evidence type="ECO:0000259" key="7">
    <source>
        <dbReference type="Pfam" id="PF14322"/>
    </source>
</evidence>
<evidence type="ECO:0000256" key="5">
    <source>
        <dbReference type="ARBA" id="ARBA00023237"/>
    </source>
</evidence>
<evidence type="ECO:0000256" key="1">
    <source>
        <dbReference type="ARBA" id="ARBA00004442"/>
    </source>
</evidence>
<dbReference type="Proteomes" id="UP000028933">
    <property type="component" value="Chromosome"/>
</dbReference>
<feature type="domain" description="RagB/SusD" evidence="6">
    <location>
        <begin position="324"/>
        <end position="474"/>
    </location>
</feature>